<dbReference type="Proteomes" id="UP001165063">
    <property type="component" value="Unassembled WGS sequence"/>
</dbReference>
<feature type="region of interest" description="Disordered" evidence="2">
    <location>
        <begin position="544"/>
        <end position="607"/>
    </location>
</feature>
<keyword evidence="3" id="KW-1133">Transmembrane helix</keyword>
<keyword evidence="3" id="KW-0812">Transmembrane</keyword>
<dbReference type="Pfam" id="PF13639">
    <property type="entry name" value="zf-RING_2"/>
    <property type="match status" value="1"/>
</dbReference>
<accession>A0A9W7DEA7</accession>
<dbReference type="PROSITE" id="PS50089">
    <property type="entry name" value="ZF_RING_2"/>
    <property type="match status" value="1"/>
</dbReference>
<dbReference type="InterPro" id="IPR001841">
    <property type="entry name" value="Znf_RING"/>
</dbReference>
<feature type="transmembrane region" description="Helical" evidence="3">
    <location>
        <begin position="54"/>
        <end position="79"/>
    </location>
</feature>
<keyword evidence="1" id="KW-0479">Metal-binding</keyword>
<organism evidence="5 6">
    <name type="scientific">Ambrosiozyma monospora</name>
    <name type="common">Yeast</name>
    <name type="synonym">Endomycopsis monosporus</name>
    <dbReference type="NCBI Taxonomy" id="43982"/>
    <lineage>
        <taxon>Eukaryota</taxon>
        <taxon>Fungi</taxon>
        <taxon>Dikarya</taxon>
        <taxon>Ascomycota</taxon>
        <taxon>Saccharomycotina</taxon>
        <taxon>Pichiomycetes</taxon>
        <taxon>Pichiales</taxon>
        <taxon>Pichiaceae</taxon>
        <taxon>Ambrosiozyma</taxon>
    </lineage>
</organism>
<dbReference type="CDD" id="cd16473">
    <property type="entry name" value="RING-H2_RNF103"/>
    <property type="match status" value="1"/>
</dbReference>
<evidence type="ECO:0000313" key="6">
    <source>
        <dbReference type="Proteomes" id="UP001165063"/>
    </source>
</evidence>
<evidence type="ECO:0000313" key="5">
    <source>
        <dbReference type="EMBL" id="GMG20379.1"/>
    </source>
</evidence>
<dbReference type="AlphaFoldDB" id="A0A9W7DEA7"/>
<evidence type="ECO:0000259" key="4">
    <source>
        <dbReference type="PROSITE" id="PS50089"/>
    </source>
</evidence>
<dbReference type="PANTHER" id="PTHR22765:SF416">
    <property type="entry name" value="E3 UBIQUITIN-PROTEIN LIGASE GODZILLA"/>
    <property type="match status" value="1"/>
</dbReference>
<feature type="domain" description="RING-type" evidence="4">
    <location>
        <begin position="329"/>
        <end position="371"/>
    </location>
</feature>
<dbReference type="EMBL" id="BSXU01000353">
    <property type="protein sequence ID" value="GMG20379.1"/>
    <property type="molecule type" value="Genomic_DNA"/>
</dbReference>
<feature type="compositionally biased region" description="Low complexity" evidence="2">
    <location>
        <begin position="184"/>
        <end position="209"/>
    </location>
</feature>
<keyword evidence="1" id="KW-0862">Zinc</keyword>
<dbReference type="GO" id="GO:0061630">
    <property type="term" value="F:ubiquitin protein ligase activity"/>
    <property type="evidence" value="ECO:0007669"/>
    <property type="project" value="TreeGrafter"/>
</dbReference>
<evidence type="ECO:0000256" key="1">
    <source>
        <dbReference type="PROSITE-ProRule" id="PRU00175"/>
    </source>
</evidence>
<keyword evidence="3" id="KW-0472">Membrane</keyword>
<dbReference type="GO" id="GO:0008270">
    <property type="term" value="F:zinc ion binding"/>
    <property type="evidence" value="ECO:0007669"/>
    <property type="project" value="UniProtKB-KW"/>
</dbReference>
<dbReference type="InterPro" id="IPR051826">
    <property type="entry name" value="E3_ubiquitin-ligase_domain"/>
</dbReference>
<dbReference type="OrthoDB" id="8062037at2759"/>
<name>A0A9W7DEA7_AMBMO</name>
<feature type="compositionally biased region" description="Low complexity" evidence="2">
    <location>
        <begin position="254"/>
        <end position="269"/>
    </location>
</feature>
<dbReference type="SUPFAM" id="SSF57850">
    <property type="entry name" value="RING/U-box"/>
    <property type="match status" value="1"/>
</dbReference>
<protein>
    <submittedName>
        <fullName evidence="5">Unnamed protein product</fullName>
    </submittedName>
</protein>
<feature type="region of interest" description="Disordered" evidence="2">
    <location>
        <begin position="184"/>
        <end position="239"/>
    </location>
</feature>
<proteinExistence type="predicted"/>
<feature type="compositionally biased region" description="Low complexity" evidence="2">
    <location>
        <begin position="277"/>
        <end position="286"/>
    </location>
</feature>
<dbReference type="Gene3D" id="3.30.40.10">
    <property type="entry name" value="Zinc/RING finger domain, C3HC4 (zinc finger)"/>
    <property type="match status" value="1"/>
</dbReference>
<gene>
    <name evidence="5" type="ORF">Amon01_000119300</name>
</gene>
<feature type="compositionally biased region" description="Basic and acidic residues" evidence="2">
    <location>
        <begin position="544"/>
        <end position="555"/>
    </location>
</feature>
<dbReference type="InterPro" id="IPR013083">
    <property type="entry name" value="Znf_RING/FYVE/PHD"/>
</dbReference>
<evidence type="ECO:0000256" key="2">
    <source>
        <dbReference type="SAM" id="MobiDB-lite"/>
    </source>
</evidence>
<comment type="caution">
    <text evidence="5">The sequence shown here is derived from an EMBL/GenBank/DDBJ whole genome shotgun (WGS) entry which is preliminary data.</text>
</comment>
<feature type="compositionally biased region" description="Low complexity" evidence="2">
    <location>
        <begin position="558"/>
        <end position="572"/>
    </location>
</feature>
<keyword evidence="6" id="KW-1185">Reference proteome</keyword>
<evidence type="ECO:0000256" key="3">
    <source>
        <dbReference type="SAM" id="Phobius"/>
    </source>
</evidence>
<reference evidence="5" key="1">
    <citation type="submission" date="2023-04" db="EMBL/GenBank/DDBJ databases">
        <title>Ambrosiozyma monospora NBRC 1965.</title>
        <authorList>
            <person name="Ichikawa N."/>
            <person name="Sato H."/>
            <person name="Tonouchi N."/>
        </authorList>
    </citation>
    <scope>NUCLEOTIDE SEQUENCE</scope>
    <source>
        <strain evidence="5">NBRC 1965</strain>
    </source>
</reference>
<feature type="compositionally biased region" description="Polar residues" evidence="2">
    <location>
        <begin position="287"/>
        <end position="301"/>
    </location>
</feature>
<dbReference type="GO" id="GO:0005737">
    <property type="term" value="C:cytoplasm"/>
    <property type="evidence" value="ECO:0007669"/>
    <property type="project" value="TreeGrafter"/>
</dbReference>
<dbReference type="GO" id="GO:0006511">
    <property type="term" value="P:ubiquitin-dependent protein catabolic process"/>
    <property type="evidence" value="ECO:0007669"/>
    <property type="project" value="TreeGrafter"/>
</dbReference>
<dbReference type="SMART" id="SM00184">
    <property type="entry name" value="RING"/>
    <property type="match status" value="1"/>
</dbReference>
<keyword evidence="1" id="KW-0863">Zinc-finger</keyword>
<dbReference type="PANTHER" id="PTHR22765">
    <property type="entry name" value="RING FINGER AND PROTEASE ASSOCIATED DOMAIN-CONTAINING"/>
    <property type="match status" value="1"/>
</dbReference>
<sequence>MSETTVTPTTITIPDSIPKSATSSLQALLASASISASPTNSSSSKFIASKPSTVLFFIALCVGVIIACLFLFFTVRYLVRSKYGLYLPPPHYHRSPFYIGPTGRASMNGAMPYFENDITMNFMLAAPPPAHQRRNHFSRKRKLTQEEVDDLFPLKTYSKWLNGGKEEVINRNDGKLVYEEQLDTNTSNNNDENENGNGITNNNTNTQTNDNHDNDNDNDTVNANNTTIGVASSTAGKRKSSLLEEVDLADVSTEKTTVNNTTNNNATITESKKEGSSSDANNNNDNGITIQKSSGTSTFHQENVNEEEDNDDNDKTSDVEDPHFTSGTCAICLDNLDDDDEVRGLICGHVFHADCVDPWLTNRRGCCPMCKRDYYLMNHGNRPSNYSPGERDLDSIFNLGDDTVATMDLYFPRPTKFKALTLLACQIKINNGEYPLSAQEIEQQQQDFNRNSVDYAQALLHDSFNDGPPVPKMDELNPTINYILSETPFHPDDLANLDQLAYQSANSMHRWYLKPLWRLMGVSKFDLYYHYVIWFYERQRFRRTSDNEGGDHENNADGTTTSNSNTNSGSVSRSRRRHQDDEDNTRSNNNENENETRDRNQALNILV</sequence>
<feature type="region of interest" description="Disordered" evidence="2">
    <location>
        <begin position="254"/>
        <end position="321"/>
    </location>
</feature>